<dbReference type="PANTHER" id="PTHR30231:SF4">
    <property type="entry name" value="PROTEIN NEN2"/>
    <property type="match status" value="1"/>
</dbReference>
<dbReference type="EMBL" id="CADCUZ010000039">
    <property type="protein sequence ID" value="CAA9406670.1"/>
    <property type="molecule type" value="Genomic_DNA"/>
</dbReference>
<accession>A0A6J4P9T1</accession>
<proteinExistence type="predicted"/>
<dbReference type="Gene3D" id="3.30.420.10">
    <property type="entry name" value="Ribonuclease H-like superfamily/Ribonuclease H"/>
    <property type="match status" value="1"/>
</dbReference>
<evidence type="ECO:0000259" key="4">
    <source>
        <dbReference type="SMART" id="SM00479"/>
    </source>
</evidence>
<sequence length="157" mass="17006">MDSETTGLGTPIDFVEVGVVSCRGVPLFDSLINPSCPIESGASRVHGHTAESLASQRRFHEIYADLLDVLWDKRVVVYNASYDRRVWDAAVGRLGARAALAGELAPWECVMRAFAAYVGERSKRGGYKNQKLPGGDHTALGDARATLGLIERMAEAT</sequence>
<evidence type="ECO:0000313" key="5">
    <source>
        <dbReference type="EMBL" id="CAA9406670.1"/>
    </source>
</evidence>
<organism evidence="5">
    <name type="scientific">uncultured Rubrobacteraceae bacterium</name>
    <dbReference type="NCBI Taxonomy" id="349277"/>
    <lineage>
        <taxon>Bacteria</taxon>
        <taxon>Bacillati</taxon>
        <taxon>Actinomycetota</taxon>
        <taxon>Rubrobacteria</taxon>
        <taxon>Rubrobacterales</taxon>
        <taxon>Rubrobacteraceae</taxon>
        <taxon>environmental samples</taxon>
    </lineage>
</organism>
<dbReference type="PANTHER" id="PTHR30231">
    <property type="entry name" value="DNA POLYMERASE III SUBUNIT EPSILON"/>
    <property type="match status" value="1"/>
</dbReference>
<gene>
    <name evidence="5" type="ORF">AVDCRST_MAG55-1050</name>
</gene>
<keyword evidence="2" id="KW-0378">Hydrolase</keyword>
<dbReference type="AlphaFoldDB" id="A0A6J4P9T1"/>
<keyword evidence="1" id="KW-0540">Nuclease</keyword>
<dbReference type="InterPro" id="IPR036397">
    <property type="entry name" value="RNaseH_sf"/>
</dbReference>
<dbReference type="InterPro" id="IPR013520">
    <property type="entry name" value="Ribonucl_H"/>
</dbReference>
<dbReference type="InterPro" id="IPR012337">
    <property type="entry name" value="RNaseH-like_sf"/>
</dbReference>
<protein>
    <recommendedName>
        <fullName evidence="4">Exonuclease domain-containing protein</fullName>
    </recommendedName>
</protein>
<dbReference type="SMART" id="SM00479">
    <property type="entry name" value="EXOIII"/>
    <property type="match status" value="1"/>
</dbReference>
<dbReference type="Pfam" id="PF00929">
    <property type="entry name" value="RNase_T"/>
    <property type="match status" value="1"/>
</dbReference>
<evidence type="ECO:0000256" key="1">
    <source>
        <dbReference type="ARBA" id="ARBA00022722"/>
    </source>
</evidence>
<name>A0A6J4P9T1_9ACTN</name>
<dbReference type="CDD" id="cd06127">
    <property type="entry name" value="DEDDh"/>
    <property type="match status" value="1"/>
</dbReference>
<keyword evidence="3" id="KW-0269">Exonuclease</keyword>
<reference evidence="5" key="1">
    <citation type="submission" date="2020-02" db="EMBL/GenBank/DDBJ databases">
        <authorList>
            <person name="Meier V. D."/>
        </authorList>
    </citation>
    <scope>NUCLEOTIDE SEQUENCE</scope>
    <source>
        <strain evidence="5">AVDCRST_MAG55</strain>
    </source>
</reference>
<dbReference type="GO" id="GO:0003676">
    <property type="term" value="F:nucleic acid binding"/>
    <property type="evidence" value="ECO:0007669"/>
    <property type="project" value="InterPro"/>
</dbReference>
<evidence type="ECO:0000256" key="3">
    <source>
        <dbReference type="ARBA" id="ARBA00022839"/>
    </source>
</evidence>
<dbReference type="SUPFAM" id="SSF53098">
    <property type="entry name" value="Ribonuclease H-like"/>
    <property type="match status" value="1"/>
</dbReference>
<evidence type="ECO:0000256" key="2">
    <source>
        <dbReference type="ARBA" id="ARBA00022801"/>
    </source>
</evidence>
<feature type="domain" description="Exonuclease" evidence="4">
    <location>
        <begin position="1"/>
        <end position="155"/>
    </location>
</feature>
<dbReference type="GO" id="GO:0008408">
    <property type="term" value="F:3'-5' exonuclease activity"/>
    <property type="evidence" value="ECO:0007669"/>
    <property type="project" value="TreeGrafter"/>
</dbReference>